<feature type="active site" description="Proton donor" evidence="12">
    <location>
        <position position="59"/>
    </location>
</feature>
<feature type="binding site" evidence="14">
    <location>
        <position position="100"/>
    </location>
    <ligand>
        <name>Zn(2+)</name>
        <dbReference type="ChEBI" id="CHEBI:29105"/>
        <note>catalytic</note>
    </ligand>
</feature>
<dbReference type="NCBIfam" id="NF004064">
    <property type="entry name" value="PRK05578.1"/>
    <property type="match status" value="1"/>
</dbReference>
<evidence type="ECO:0000256" key="9">
    <source>
        <dbReference type="ARBA" id="ARBA00032005"/>
    </source>
</evidence>
<keyword evidence="7 15" id="KW-0378">Hydrolase</keyword>
<evidence type="ECO:0000313" key="18">
    <source>
        <dbReference type="Proteomes" id="UP000255529"/>
    </source>
</evidence>
<evidence type="ECO:0000256" key="3">
    <source>
        <dbReference type="ARBA" id="ARBA00006576"/>
    </source>
</evidence>
<dbReference type="Gene3D" id="3.40.140.10">
    <property type="entry name" value="Cytidine Deaminase, domain 2"/>
    <property type="match status" value="1"/>
</dbReference>
<comment type="catalytic activity">
    <reaction evidence="10 15">
        <text>2'-deoxycytidine + H2O + H(+) = 2'-deoxyuridine + NH4(+)</text>
        <dbReference type="Rhea" id="RHEA:13433"/>
        <dbReference type="ChEBI" id="CHEBI:15377"/>
        <dbReference type="ChEBI" id="CHEBI:15378"/>
        <dbReference type="ChEBI" id="CHEBI:15698"/>
        <dbReference type="ChEBI" id="CHEBI:16450"/>
        <dbReference type="ChEBI" id="CHEBI:28938"/>
        <dbReference type="EC" id="3.5.4.5"/>
    </reaction>
</comment>
<sequence length="142" mass="15402">MEDKAKIQEMIAAASQTREFSYAPYSNFTVGAALITKSGKVFTGCNVESVSYSPTTCAERVAILKAVSEGERSFEMIVVIGGPRVGESKAKGYSGPCGVCRQMIYEFGKDIQIIIANSLDEYYVHDISELFPLGFGPDHLLG</sequence>
<feature type="binding site" evidence="14">
    <location>
        <position position="97"/>
    </location>
    <ligand>
        <name>Zn(2+)</name>
        <dbReference type="ChEBI" id="CHEBI:29105"/>
        <note>catalytic</note>
    </ligand>
</feature>
<gene>
    <name evidence="17" type="primary">cdd_2</name>
    <name evidence="17" type="ORF">NCTC11544_03713</name>
</gene>
<dbReference type="InterPro" id="IPR002125">
    <property type="entry name" value="CMP_dCMP_dom"/>
</dbReference>
<evidence type="ECO:0000313" key="17">
    <source>
        <dbReference type="EMBL" id="SUI75955.1"/>
    </source>
</evidence>
<dbReference type="GO" id="GO:0008270">
    <property type="term" value="F:zinc ion binding"/>
    <property type="evidence" value="ECO:0007669"/>
    <property type="project" value="UniProtKB-UniRule"/>
</dbReference>
<dbReference type="EMBL" id="UGYN01000002">
    <property type="protein sequence ID" value="SUI75955.1"/>
    <property type="molecule type" value="Genomic_DNA"/>
</dbReference>
<dbReference type="CDD" id="cd01283">
    <property type="entry name" value="cytidine_deaminase"/>
    <property type="match status" value="1"/>
</dbReference>
<feature type="binding site" evidence="13">
    <location>
        <begin position="46"/>
        <end position="52"/>
    </location>
    <ligand>
        <name>substrate</name>
    </ligand>
</feature>
<comment type="similarity">
    <text evidence="3 15">Belongs to the cytidine and deoxycytidylate deaminase family.</text>
</comment>
<evidence type="ECO:0000259" key="16">
    <source>
        <dbReference type="PROSITE" id="PS51747"/>
    </source>
</evidence>
<evidence type="ECO:0000256" key="6">
    <source>
        <dbReference type="ARBA" id="ARBA00022723"/>
    </source>
</evidence>
<dbReference type="InterPro" id="IPR050202">
    <property type="entry name" value="Cyt/Deoxycyt_deaminase"/>
</dbReference>
<proteinExistence type="inferred from homology"/>
<evidence type="ECO:0000256" key="13">
    <source>
        <dbReference type="PIRSR" id="PIRSR606262-2"/>
    </source>
</evidence>
<dbReference type="GO" id="GO:0042802">
    <property type="term" value="F:identical protein binding"/>
    <property type="evidence" value="ECO:0007669"/>
    <property type="project" value="UniProtKB-ARBA"/>
</dbReference>
<dbReference type="PROSITE" id="PS00903">
    <property type="entry name" value="CYT_DCMP_DEAMINASES_1"/>
    <property type="match status" value="1"/>
</dbReference>
<dbReference type="GO" id="GO:0005829">
    <property type="term" value="C:cytosol"/>
    <property type="evidence" value="ECO:0007669"/>
    <property type="project" value="TreeGrafter"/>
</dbReference>
<feature type="binding site" evidence="14">
    <location>
        <position position="57"/>
    </location>
    <ligand>
        <name>Zn(2+)</name>
        <dbReference type="ChEBI" id="CHEBI:29105"/>
        <note>catalytic</note>
    </ligand>
</feature>
<dbReference type="GO" id="GO:0004126">
    <property type="term" value="F:cytidine deaminase activity"/>
    <property type="evidence" value="ECO:0007669"/>
    <property type="project" value="UniProtKB-UniRule"/>
</dbReference>
<dbReference type="InterPro" id="IPR006262">
    <property type="entry name" value="Cyt_deam_tetra"/>
</dbReference>
<dbReference type="Pfam" id="PF00383">
    <property type="entry name" value="dCMP_cyt_deam_1"/>
    <property type="match status" value="1"/>
</dbReference>
<protein>
    <recommendedName>
        <fullName evidence="5 15">Cytidine deaminase</fullName>
        <ecNumber evidence="4 15">3.5.4.5</ecNumber>
    </recommendedName>
    <alternativeName>
        <fullName evidence="9 15">Cytidine aminohydrolase</fullName>
    </alternativeName>
</protein>
<evidence type="ECO:0000256" key="2">
    <source>
        <dbReference type="ARBA" id="ARBA00003949"/>
    </source>
</evidence>
<evidence type="ECO:0000256" key="7">
    <source>
        <dbReference type="ARBA" id="ARBA00022801"/>
    </source>
</evidence>
<dbReference type="PANTHER" id="PTHR11644">
    <property type="entry name" value="CYTIDINE DEAMINASE"/>
    <property type="match status" value="1"/>
</dbReference>
<organism evidence="17 18">
    <name type="scientific">Serratia quinivorans</name>
    <dbReference type="NCBI Taxonomy" id="137545"/>
    <lineage>
        <taxon>Bacteria</taxon>
        <taxon>Pseudomonadati</taxon>
        <taxon>Pseudomonadota</taxon>
        <taxon>Gammaproteobacteria</taxon>
        <taxon>Enterobacterales</taxon>
        <taxon>Yersiniaceae</taxon>
        <taxon>Serratia</taxon>
    </lineage>
</organism>
<dbReference type="InterPro" id="IPR016192">
    <property type="entry name" value="APOBEC/CMP_deaminase_Zn-bd"/>
</dbReference>
<comment type="function">
    <text evidence="2 15">This enzyme scavenges exogenous and endogenous cytidine and 2'-deoxycytidine for UMP synthesis.</text>
</comment>
<dbReference type="Proteomes" id="UP000255529">
    <property type="component" value="Unassembled WGS sequence"/>
</dbReference>
<keyword evidence="6 14" id="KW-0479">Metal-binding</keyword>
<dbReference type="GO" id="GO:0055086">
    <property type="term" value="P:nucleobase-containing small molecule metabolic process"/>
    <property type="evidence" value="ECO:0007669"/>
    <property type="project" value="UniProtKB-ARBA"/>
</dbReference>
<evidence type="ECO:0000256" key="14">
    <source>
        <dbReference type="PIRSR" id="PIRSR606262-3"/>
    </source>
</evidence>
<comment type="cofactor">
    <cofactor evidence="1 14 15">
        <name>Zn(2+)</name>
        <dbReference type="ChEBI" id="CHEBI:29105"/>
    </cofactor>
</comment>
<feature type="domain" description="CMP/dCMP-type deaminase" evidence="16">
    <location>
        <begin position="5"/>
        <end position="138"/>
    </location>
</feature>
<dbReference type="RefSeq" id="WP_115184015.1">
    <property type="nucleotide sequence ID" value="NZ_CAMKUF010000003.1"/>
</dbReference>
<dbReference type="PROSITE" id="PS51747">
    <property type="entry name" value="CYT_DCMP_DEAMINASES_2"/>
    <property type="match status" value="1"/>
</dbReference>
<dbReference type="AlphaFoldDB" id="A0A380A812"/>
<dbReference type="InterPro" id="IPR016193">
    <property type="entry name" value="Cytidine_deaminase-like"/>
</dbReference>
<evidence type="ECO:0000256" key="4">
    <source>
        <dbReference type="ARBA" id="ARBA00012783"/>
    </source>
</evidence>
<dbReference type="FunFam" id="3.40.140.10:FF:000008">
    <property type="entry name" value="Cytidine deaminase"/>
    <property type="match status" value="1"/>
</dbReference>
<evidence type="ECO:0000256" key="12">
    <source>
        <dbReference type="PIRSR" id="PIRSR606262-1"/>
    </source>
</evidence>
<evidence type="ECO:0000256" key="1">
    <source>
        <dbReference type="ARBA" id="ARBA00001947"/>
    </source>
</evidence>
<dbReference type="SUPFAM" id="SSF53927">
    <property type="entry name" value="Cytidine deaminase-like"/>
    <property type="match status" value="1"/>
</dbReference>
<keyword evidence="8 14" id="KW-0862">Zinc</keyword>
<evidence type="ECO:0000256" key="8">
    <source>
        <dbReference type="ARBA" id="ARBA00022833"/>
    </source>
</evidence>
<comment type="catalytic activity">
    <reaction evidence="11 15">
        <text>cytidine + H2O + H(+) = uridine + NH4(+)</text>
        <dbReference type="Rhea" id="RHEA:16069"/>
        <dbReference type="ChEBI" id="CHEBI:15377"/>
        <dbReference type="ChEBI" id="CHEBI:15378"/>
        <dbReference type="ChEBI" id="CHEBI:16704"/>
        <dbReference type="ChEBI" id="CHEBI:17562"/>
        <dbReference type="ChEBI" id="CHEBI:28938"/>
        <dbReference type="EC" id="3.5.4.5"/>
    </reaction>
</comment>
<name>A0A380A812_9GAMM</name>
<dbReference type="NCBIfam" id="TIGR01354">
    <property type="entry name" value="cyt_deam_tetra"/>
    <property type="match status" value="1"/>
</dbReference>
<evidence type="ECO:0000256" key="15">
    <source>
        <dbReference type="RuleBase" id="RU364006"/>
    </source>
</evidence>
<evidence type="ECO:0000256" key="11">
    <source>
        <dbReference type="ARBA" id="ARBA00049558"/>
    </source>
</evidence>
<dbReference type="GO" id="GO:0072527">
    <property type="term" value="P:pyrimidine-containing compound metabolic process"/>
    <property type="evidence" value="ECO:0007669"/>
    <property type="project" value="UniProtKB-ARBA"/>
</dbReference>
<reference evidence="17 18" key="1">
    <citation type="submission" date="2018-06" db="EMBL/GenBank/DDBJ databases">
        <authorList>
            <consortium name="Pathogen Informatics"/>
            <person name="Doyle S."/>
        </authorList>
    </citation>
    <scope>NUCLEOTIDE SEQUENCE [LARGE SCALE GENOMIC DNA]</scope>
    <source>
        <strain evidence="17 18">NCTC11544</strain>
    </source>
</reference>
<accession>A0A380A812</accession>
<evidence type="ECO:0000256" key="10">
    <source>
        <dbReference type="ARBA" id="ARBA00049252"/>
    </source>
</evidence>
<evidence type="ECO:0000256" key="5">
    <source>
        <dbReference type="ARBA" id="ARBA00018266"/>
    </source>
</evidence>
<dbReference type="PANTHER" id="PTHR11644:SF2">
    <property type="entry name" value="CYTIDINE DEAMINASE"/>
    <property type="match status" value="1"/>
</dbReference>
<dbReference type="EC" id="3.5.4.5" evidence="4 15"/>